<evidence type="ECO:0000256" key="5">
    <source>
        <dbReference type="ARBA" id="ARBA00023002"/>
    </source>
</evidence>
<keyword evidence="5" id="KW-0560">Oxidoreductase</keyword>
<dbReference type="PANTHER" id="PTHR30096">
    <property type="entry name" value="4,5-DOPA DIOXYGENASE EXTRADIOL-LIKE PROTEIN"/>
    <property type="match status" value="1"/>
</dbReference>
<evidence type="ECO:0000313" key="7">
    <source>
        <dbReference type="EMBL" id="SFU03240.1"/>
    </source>
</evidence>
<dbReference type="InterPro" id="IPR014436">
    <property type="entry name" value="Extradiol_dOase_DODA"/>
</dbReference>
<dbReference type="Gene3D" id="3.40.830.10">
    <property type="entry name" value="LigB-like"/>
    <property type="match status" value="1"/>
</dbReference>
<keyword evidence="3" id="KW-0479">Metal-binding</keyword>
<organism evidence="7 8">
    <name type="scientific">Geodermatophilus amargosae</name>
    <dbReference type="NCBI Taxonomy" id="1296565"/>
    <lineage>
        <taxon>Bacteria</taxon>
        <taxon>Bacillati</taxon>
        <taxon>Actinomycetota</taxon>
        <taxon>Actinomycetes</taxon>
        <taxon>Geodermatophilales</taxon>
        <taxon>Geodermatophilaceae</taxon>
        <taxon>Geodermatophilus</taxon>
    </lineage>
</organism>
<sequence length="300" mass="32747">MTTPVPTTTALADARIPAGHLFARHLRRVAASEPHRAWTPEDGPLPSLYLSHGGGPMPFERPEWLDPLYGWARSLPKPRAILVVSAHWESAPLSVSATRPAELVYDFGGFDPVYHAFRYDTPDAGELARDVVGLLPDTEHVHQHASRGLDHGSWVPLKIMYPEADVPVLQLSLPTEDPDRLLGIGERLRPLREQGVLVVGSGHMTHGLPFLTREMLTENKVPGWSSDFDGWAADALARGDVAELARYRSAAPGLRYAHPTVEHFTPLFVALGAATDPTAPVVTALDGYSFGLSRRSFQAA</sequence>
<evidence type="ECO:0000259" key="6">
    <source>
        <dbReference type="Pfam" id="PF02900"/>
    </source>
</evidence>
<dbReference type="OrthoDB" id="9790889at2"/>
<keyword evidence="8" id="KW-1185">Reference proteome</keyword>
<comment type="cofactor">
    <cofactor evidence="1">
        <name>Zn(2+)</name>
        <dbReference type="ChEBI" id="CHEBI:29105"/>
    </cofactor>
</comment>
<evidence type="ECO:0000256" key="2">
    <source>
        <dbReference type="ARBA" id="ARBA00007581"/>
    </source>
</evidence>
<dbReference type="EMBL" id="FPBA01000027">
    <property type="protein sequence ID" value="SFU03240.1"/>
    <property type="molecule type" value="Genomic_DNA"/>
</dbReference>
<dbReference type="Pfam" id="PF02900">
    <property type="entry name" value="LigB"/>
    <property type="match status" value="1"/>
</dbReference>
<dbReference type="CDD" id="cd07363">
    <property type="entry name" value="45_DOPA_Dioxygenase"/>
    <property type="match status" value="1"/>
</dbReference>
<keyword evidence="7" id="KW-0223">Dioxygenase</keyword>
<gene>
    <name evidence="7" type="ORF">SAMN05660657_04911</name>
</gene>
<evidence type="ECO:0000256" key="3">
    <source>
        <dbReference type="ARBA" id="ARBA00022723"/>
    </source>
</evidence>
<dbReference type="Proteomes" id="UP000199546">
    <property type="component" value="Unassembled WGS sequence"/>
</dbReference>
<dbReference type="PIRSF" id="PIRSF006157">
    <property type="entry name" value="Doxgns_DODA"/>
    <property type="match status" value="1"/>
</dbReference>
<comment type="similarity">
    <text evidence="2">Belongs to the DODA-type extradiol aromatic ring-opening dioxygenase family.</text>
</comment>
<evidence type="ECO:0000256" key="1">
    <source>
        <dbReference type="ARBA" id="ARBA00001947"/>
    </source>
</evidence>
<dbReference type="STRING" id="1296565.SAMN05660657_04911"/>
<evidence type="ECO:0000313" key="8">
    <source>
        <dbReference type="Proteomes" id="UP000199546"/>
    </source>
</evidence>
<name>A0A1I7CV14_9ACTN</name>
<reference evidence="8" key="1">
    <citation type="submission" date="2016-10" db="EMBL/GenBank/DDBJ databases">
        <authorList>
            <person name="Varghese N."/>
            <person name="Submissions S."/>
        </authorList>
    </citation>
    <scope>NUCLEOTIDE SEQUENCE [LARGE SCALE GENOMIC DNA]</scope>
    <source>
        <strain evidence="8">DSM 46136</strain>
    </source>
</reference>
<dbReference type="InterPro" id="IPR004183">
    <property type="entry name" value="Xdiol_dOase_suB"/>
</dbReference>
<dbReference type="RefSeq" id="WP_093583741.1">
    <property type="nucleotide sequence ID" value="NZ_FPBA01000027.1"/>
</dbReference>
<proteinExistence type="inferred from homology"/>
<dbReference type="SUPFAM" id="SSF53213">
    <property type="entry name" value="LigB-like"/>
    <property type="match status" value="1"/>
</dbReference>
<dbReference type="GO" id="GO:0008270">
    <property type="term" value="F:zinc ion binding"/>
    <property type="evidence" value="ECO:0007669"/>
    <property type="project" value="InterPro"/>
</dbReference>
<protein>
    <submittedName>
        <fullName evidence="7">Aromatic ring-opening dioxygenase, catalytic subunit, LigB family</fullName>
    </submittedName>
</protein>
<dbReference type="AlphaFoldDB" id="A0A1I7CV14"/>
<dbReference type="PANTHER" id="PTHR30096:SF0">
    <property type="entry name" value="4,5-DOPA DIOXYGENASE EXTRADIOL-LIKE PROTEIN"/>
    <property type="match status" value="1"/>
</dbReference>
<dbReference type="GO" id="GO:0008198">
    <property type="term" value="F:ferrous iron binding"/>
    <property type="evidence" value="ECO:0007669"/>
    <property type="project" value="InterPro"/>
</dbReference>
<keyword evidence="4" id="KW-0862">Zinc</keyword>
<evidence type="ECO:0000256" key="4">
    <source>
        <dbReference type="ARBA" id="ARBA00022833"/>
    </source>
</evidence>
<accession>A0A1I7CV14</accession>
<feature type="domain" description="Extradiol ring-cleavage dioxygenase class III enzyme subunit B" evidence="6">
    <location>
        <begin position="65"/>
        <end position="276"/>
    </location>
</feature>
<dbReference type="GO" id="GO:0016702">
    <property type="term" value="F:oxidoreductase activity, acting on single donors with incorporation of molecular oxygen, incorporation of two atoms of oxygen"/>
    <property type="evidence" value="ECO:0007669"/>
    <property type="project" value="UniProtKB-ARBA"/>
</dbReference>